<keyword evidence="4 6" id="KW-0808">Transferase</keyword>
<dbReference type="PANTHER" id="PTHR46383">
    <property type="entry name" value="ASPARTATE AMINOTRANSFERASE"/>
    <property type="match status" value="1"/>
</dbReference>
<dbReference type="SUPFAM" id="SSF53383">
    <property type="entry name" value="PLP-dependent transferases"/>
    <property type="match status" value="1"/>
</dbReference>
<evidence type="ECO:0000256" key="4">
    <source>
        <dbReference type="ARBA" id="ARBA00022679"/>
    </source>
</evidence>
<keyword evidence="9" id="KW-1185">Reference proteome</keyword>
<dbReference type="PROSITE" id="PS00105">
    <property type="entry name" value="AA_TRANSFER_CLASS_1"/>
    <property type="match status" value="1"/>
</dbReference>
<feature type="domain" description="Aminotransferase class I/classII large" evidence="7">
    <location>
        <begin position="29"/>
        <end position="377"/>
    </location>
</feature>
<comment type="caution">
    <text evidence="8">The sequence shown here is derived from an EMBL/GenBank/DDBJ whole genome shotgun (WGS) entry which is preliminary data.</text>
</comment>
<dbReference type="InterPro" id="IPR015422">
    <property type="entry name" value="PyrdxlP-dep_Trfase_small"/>
</dbReference>
<evidence type="ECO:0000256" key="2">
    <source>
        <dbReference type="ARBA" id="ARBA00007441"/>
    </source>
</evidence>
<dbReference type="EMBL" id="JBHTKI010000014">
    <property type="protein sequence ID" value="MFD1031838.1"/>
    <property type="molecule type" value="Genomic_DNA"/>
</dbReference>
<reference evidence="9" key="1">
    <citation type="journal article" date="2019" name="Int. J. Syst. Evol. Microbiol.">
        <title>The Global Catalogue of Microorganisms (GCM) 10K type strain sequencing project: providing services to taxonomists for standard genome sequencing and annotation.</title>
        <authorList>
            <consortium name="The Broad Institute Genomics Platform"/>
            <consortium name="The Broad Institute Genome Sequencing Center for Infectious Disease"/>
            <person name="Wu L."/>
            <person name="Ma J."/>
        </authorList>
    </citation>
    <scope>NUCLEOTIDE SEQUENCE [LARGE SCALE GENOMIC DNA]</scope>
    <source>
        <strain evidence="9">CCUG 56756</strain>
    </source>
</reference>
<evidence type="ECO:0000256" key="5">
    <source>
        <dbReference type="ARBA" id="ARBA00022898"/>
    </source>
</evidence>
<sequence>MTLTLNPRAEALVISGIRQFFNQLVDYPDAINLTIGQPDFPTPEAVKRAGMDAIAANKTSYSHNAGLIELRQEVASFFSDSYGLAYDPQTEIIITNGASEALDSVLRTIIEKGDEVIIPAPCYAGYVPLVELNGGKAVLLDISDTGLVPDPKRLEAAITDKTKAVLFNFPSNPTGVSLNKEETEALVKVLKEHEIFVIADEIYSENVFEGEHISFACYSEIKDRTFLVHGLSKSHSMTGWRMGFLLGPERYTKHILKVHMYNTVCASLPSQHAAIEALRNNRFVPDEMNAAYKMRRDYVYGKLVEMGFDVVKPTGAFYIFPSIEKFGMSSFDFATRLLKEGGVAAVPGSAFTEHGEGFLRISYAYAMPTLELAMERIANWLKTVQVTERG</sequence>
<evidence type="ECO:0000256" key="1">
    <source>
        <dbReference type="ARBA" id="ARBA00001933"/>
    </source>
</evidence>
<dbReference type="CDD" id="cd00609">
    <property type="entry name" value="AAT_like"/>
    <property type="match status" value="1"/>
</dbReference>
<dbReference type="RefSeq" id="WP_144841647.1">
    <property type="nucleotide sequence ID" value="NZ_JBHTKI010000014.1"/>
</dbReference>
<dbReference type="InterPro" id="IPR050596">
    <property type="entry name" value="AspAT/PAT-like"/>
</dbReference>
<organism evidence="8 9">
    <name type="scientific">Metaplanococcus flavidus</name>
    <dbReference type="NCBI Taxonomy" id="569883"/>
    <lineage>
        <taxon>Bacteria</taxon>
        <taxon>Bacillati</taxon>
        <taxon>Bacillota</taxon>
        <taxon>Bacilli</taxon>
        <taxon>Bacillales</taxon>
        <taxon>Caryophanaceae</taxon>
        <taxon>Metaplanococcus</taxon>
    </lineage>
</organism>
<name>A0ABW3LB33_9BACL</name>
<dbReference type="Gene3D" id="3.40.640.10">
    <property type="entry name" value="Type I PLP-dependent aspartate aminotransferase-like (Major domain)"/>
    <property type="match status" value="1"/>
</dbReference>
<comment type="similarity">
    <text evidence="2 6">Belongs to the class-I pyridoxal-phosphate-dependent aminotransferase family.</text>
</comment>
<protein>
    <recommendedName>
        <fullName evidence="6">Aminotransferase</fullName>
        <ecNumber evidence="6">2.6.1.-</ecNumber>
    </recommendedName>
</protein>
<keyword evidence="5" id="KW-0663">Pyridoxal phosphate</keyword>
<accession>A0ABW3LB33</accession>
<dbReference type="GO" id="GO:0008483">
    <property type="term" value="F:transaminase activity"/>
    <property type="evidence" value="ECO:0007669"/>
    <property type="project" value="UniProtKB-KW"/>
</dbReference>
<evidence type="ECO:0000313" key="9">
    <source>
        <dbReference type="Proteomes" id="UP001597109"/>
    </source>
</evidence>
<gene>
    <name evidence="8" type="ORF">ACFQ1X_10395</name>
</gene>
<dbReference type="InterPro" id="IPR015424">
    <property type="entry name" value="PyrdxlP-dep_Trfase"/>
</dbReference>
<evidence type="ECO:0000256" key="6">
    <source>
        <dbReference type="RuleBase" id="RU000481"/>
    </source>
</evidence>
<keyword evidence="3 6" id="KW-0032">Aminotransferase</keyword>
<dbReference type="EC" id="2.6.1.-" evidence="6"/>
<evidence type="ECO:0000313" key="8">
    <source>
        <dbReference type="EMBL" id="MFD1031838.1"/>
    </source>
</evidence>
<proteinExistence type="inferred from homology"/>
<dbReference type="PANTHER" id="PTHR46383:SF4">
    <property type="entry name" value="AMINOTRANSFERASE"/>
    <property type="match status" value="1"/>
</dbReference>
<dbReference type="InterPro" id="IPR015421">
    <property type="entry name" value="PyrdxlP-dep_Trfase_major"/>
</dbReference>
<dbReference type="InterPro" id="IPR004839">
    <property type="entry name" value="Aminotransferase_I/II_large"/>
</dbReference>
<evidence type="ECO:0000256" key="3">
    <source>
        <dbReference type="ARBA" id="ARBA00022576"/>
    </source>
</evidence>
<evidence type="ECO:0000259" key="7">
    <source>
        <dbReference type="Pfam" id="PF00155"/>
    </source>
</evidence>
<dbReference type="Pfam" id="PF00155">
    <property type="entry name" value="Aminotran_1_2"/>
    <property type="match status" value="1"/>
</dbReference>
<dbReference type="Proteomes" id="UP001597109">
    <property type="component" value="Unassembled WGS sequence"/>
</dbReference>
<comment type="cofactor">
    <cofactor evidence="1 6">
        <name>pyridoxal 5'-phosphate</name>
        <dbReference type="ChEBI" id="CHEBI:597326"/>
    </cofactor>
</comment>
<dbReference type="Gene3D" id="3.90.1150.10">
    <property type="entry name" value="Aspartate Aminotransferase, domain 1"/>
    <property type="match status" value="1"/>
</dbReference>
<dbReference type="InterPro" id="IPR004838">
    <property type="entry name" value="NHTrfase_class1_PyrdxlP-BS"/>
</dbReference>